<dbReference type="InterPro" id="IPR027417">
    <property type="entry name" value="P-loop_NTPase"/>
</dbReference>
<keyword evidence="6" id="KW-1185">Reference proteome</keyword>
<dbReference type="PROSITE" id="PS50893">
    <property type="entry name" value="ABC_TRANSPORTER_2"/>
    <property type="match status" value="1"/>
</dbReference>
<dbReference type="SMART" id="SM00382">
    <property type="entry name" value="AAA"/>
    <property type="match status" value="1"/>
</dbReference>
<dbReference type="Pfam" id="PF00005">
    <property type="entry name" value="ABC_tran"/>
    <property type="match status" value="1"/>
</dbReference>
<organism evidence="5 6">
    <name type="scientific">Psychroflexus salinarum</name>
    <dbReference type="NCBI Taxonomy" id="546024"/>
    <lineage>
        <taxon>Bacteria</taxon>
        <taxon>Pseudomonadati</taxon>
        <taxon>Bacteroidota</taxon>
        <taxon>Flavobacteriia</taxon>
        <taxon>Flavobacteriales</taxon>
        <taxon>Flavobacteriaceae</taxon>
        <taxon>Psychroflexus</taxon>
    </lineage>
</organism>
<evidence type="ECO:0000256" key="2">
    <source>
        <dbReference type="ARBA" id="ARBA00022741"/>
    </source>
</evidence>
<dbReference type="EMBL" id="JBHTIV010000002">
    <property type="protein sequence ID" value="MFD0931044.1"/>
    <property type="molecule type" value="Genomic_DNA"/>
</dbReference>
<evidence type="ECO:0000256" key="3">
    <source>
        <dbReference type="ARBA" id="ARBA00022840"/>
    </source>
</evidence>
<name>A0ABW3GK98_9FLAO</name>
<evidence type="ECO:0000313" key="5">
    <source>
        <dbReference type="EMBL" id="MFD0931044.1"/>
    </source>
</evidence>
<dbReference type="PANTHER" id="PTHR42734">
    <property type="entry name" value="METAL TRANSPORT SYSTEM ATP-BINDING PROTEIN TM_0124-RELATED"/>
    <property type="match status" value="1"/>
</dbReference>
<dbReference type="InterPro" id="IPR003439">
    <property type="entry name" value="ABC_transporter-like_ATP-bd"/>
</dbReference>
<dbReference type="GO" id="GO:0005524">
    <property type="term" value="F:ATP binding"/>
    <property type="evidence" value="ECO:0007669"/>
    <property type="project" value="UniProtKB-KW"/>
</dbReference>
<keyword evidence="2" id="KW-0547">Nucleotide-binding</keyword>
<dbReference type="InterPro" id="IPR050153">
    <property type="entry name" value="Metal_Ion_Import_ABC"/>
</dbReference>
<evidence type="ECO:0000259" key="4">
    <source>
        <dbReference type="PROSITE" id="PS50893"/>
    </source>
</evidence>
<keyword evidence="1" id="KW-0813">Transport</keyword>
<protein>
    <submittedName>
        <fullName evidence="5">ABC transporter ATP-binding protein</fullName>
    </submittedName>
</protein>
<dbReference type="InterPro" id="IPR003593">
    <property type="entry name" value="AAA+_ATPase"/>
</dbReference>
<evidence type="ECO:0000256" key="1">
    <source>
        <dbReference type="ARBA" id="ARBA00022448"/>
    </source>
</evidence>
<dbReference type="CDD" id="cd03214">
    <property type="entry name" value="ABC_Iron-Siderophores_B12_Hemin"/>
    <property type="match status" value="1"/>
</dbReference>
<accession>A0ABW3GK98</accession>
<sequence length="270" mass="29972">MSSEFNRDKILLSTASLNIGYKEKKGVISIAEAINFEIKAGELVALIGVNGSGKSTLLKTLSGQIPSLSGDIKIDSQFLSELHDNNLGAFLSLVLTNEPVSRQLTVMELVALGRHPYTNWLGHLSEQDIEKVNKALSQVDLIQKKDKLCDSLSDGQFQKVLIARALAQDTPLILMDEPTTHLDMFHKAYVLQLLKSIVKTSQKSILFASHEINLALQLCDKIILINEQKVSFGTPSELIQRGAFRSLFPADFIVFDEVTKTFRMKISDNQ</sequence>
<dbReference type="SUPFAM" id="SSF52540">
    <property type="entry name" value="P-loop containing nucleoside triphosphate hydrolases"/>
    <property type="match status" value="1"/>
</dbReference>
<dbReference type="PANTHER" id="PTHR42734:SF21">
    <property type="entry name" value="IRON ABC TRANSPORTER, ATP-BINDING PROTEIN"/>
    <property type="match status" value="1"/>
</dbReference>
<proteinExistence type="predicted"/>
<dbReference type="RefSeq" id="WP_379656386.1">
    <property type="nucleotide sequence ID" value="NZ_JBHTIV010000002.1"/>
</dbReference>
<dbReference type="Gene3D" id="3.40.50.300">
    <property type="entry name" value="P-loop containing nucleotide triphosphate hydrolases"/>
    <property type="match status" value="1"/>
</dbReference>
<comment type="caution">
    <text evidence="5">The sequence shown here is derived from an EMBL/GenBank/DDBJ whole genome shotgun (WGS) entry which is preliminary data.</text>
</comment>
<keyword evidence="3 5" id="KW-0067">ATP-binding</keyword>
<reference evidence="6" key="1">
    <citation type="journal article" date="2019" name="Int. J. Syst. Evol. Microbiol.">
        <title>The Global Catalogue of Microorganisms (GCM) 10K type strain sequencing project: providing services to taxonomists for standard genome sequencing and annotation.</title>
        <authorList>
            <consortium name="The Broad Institute Genomics Platform"/>
            <consortium name="The Broad Institute Genome Sequencing Center for Infectious Disease"/>
            <person name="Wu L."/>
            <person name="Ma J."/>
        </authorList>
    </citation>
    <scope>NUCLEOTIDE SEQUENCE [LARGE SCALE GENOMIC DNA]</scope>
    <source>
        <strain evidence="6">CCUG 56752</strain>
    </source>
</reference>
<gene>
    <name evidence="5" type="ORF">ACFQ0R_00385</name>
</gene>
<dbReference type="Proteomes" id="UP001597049">
    <property type="component" value="Unassembled WGS sequence"/>
</dbReference>
<evidence type="ECO:0000313" key="6">
    <source>
        <dbReference type="Proteomes" id="UP001597049"/>
    </source>
</evidence>
<feature type="domain" description="ABC transporter" evidence="4">
    <location>
        <begin position="14"/>
        <end position="252"/>
    </location>
</feature>